<name>A0ABD0TV49_DENTH</name>
<evidence type="ECO:0000313" key="2">
    <source>
        <dbReference type="EMBL" id="KAL0903544.1"/>
    </source>
</evidence>
<feature type="compositionally biased region" description="Basic residues" evidence="1">
    <location>
        <begin position="1"/>
        <end position="13"/>
    </location>
</feature>
<accession>A0ABD0TV49</accession>
<protein>
    <submittedName>
        <fullName evidence="2">Uncharacterized protein</fullName>
    </submittedName>
</protein>
<gene>
    <name evidence="2" type="ORF">M5K25_027931</name>
</gene>
<dbReference type="Proteomes" id="UP001552299">
    <property type="component" value="Unassembled WGS sequence"/>
</dbReference>
<dbReference type="EMBL" id="JANQDX010000020">
    <property type="protein sequence ID" value="KAL0903544.1"/>
    <property type="molecule type" value="Genomic_DNA"/>
</dbReference>
<feature type="region of interest" description="Disordered" evidence="1">
    <location>
        <begin position="1"/>
        <end position="26"/>
    </location>
</feature>
<evidence type="ECO:0000256" key="1">
    <source>
        <dbReference type="SAM" id="MobiDB-lite"/>
    </source>
</evidence>
<reference evidence="2 3" key="1">
    <citation type="journal article" date="2024" name="Plant Biotechnol. J.">
        <title>Dendrobium thyrsiflorum genome and its molecular insights into genes involved in important horticultural traits.</title>
        <authorList>
            <person name="Chen B."/>
            <person name="Wang J.Y."/>
            <person name="Zheng P.J."/>
            <person name="Li K.L."/>
            <person name="Liang Y.M."/>
            <person name="Chen X.F."/>
            <person name="Zhang C."/>
            <person name="Zhao X."/>
            <person name="He X."/>
            <person name="Zhang G.Q."/>
            <person name="Liu Z.J."/>
            <person name="Xu Q."/>
        </authorList>
    </citation>
    <scope>NUCLEOTIDE SEQUENCE [LARGE SCALE GENOMIC DNA]</scope>
    <source>
        <strain evidence="2">GZMU011</strain>
    </source>
</reference>
<keyword evidence="3" id="KW-1185">Reference proteome</keyword>
<dbReference type="AlphaFoldDB" id="A0ABD0TV49"/>
<organism evidence="2 3">
    <name type="scientific">Dendrobium thyrsiflorum</name>
    <name type="common">Pinecone-like raceme dendrobium</name>
    <name type="synonym">Orchid</name>
    <dbReference type="NCBI Taxonomy" id="117978"/>
    <lineage>
        <taxon>Eukaryota</taxon>
        <taxon>Viridiplantae</taxon>
        <taxon>Streptophyta</taxon>
        <taxon>Embryophyta</taxon>
        <taxon>Tracheophyta</taxon>
        <taxon>Spermatophyta</taxon>
        <taxon>Magnoliopsida</taxon>
        <taxon>Liliopsida</taxon>
        <taxon>Asparagales</taxon>
        <taxon>Orchidaceae</taxon>
        <taxon>Epidendroideae</taxon>
        <taxon>Malaxideae</taxon>
        <taxon>Dendrobiinae</taxon>
        <taxon>Dendrobium</taxon>
    </lineage>
</organism>
<proteinExistence type="predicted"/>
<evidence type="ECO:0000313" key="3">
    <source>
        <dbReference type="Proteomes" id="UP001552299"/>
    </source>
</evidence>
<comment type="caution">
    <text evidence="2">The sequence shown here is derived from an EMBL/GenBank/DDBJ whole genome shotgun (WGS) entry which is preliminary data.</text>
</comment>
<sequence>MSCRPRRRRRKRTTSSSSIGSSSWPLVSGPCRCCFRSSLDSSPSSLRSSLCTTLRFRRRRIPFPSGGKLHLLFSPPGRFRI</sequence>
<feature type="compositionally biased region" description="Low complexity" evidence="1">
    <location>
        <begin position="14"/>
        <end position="23"/>
    </location>
</feature>